<evidence type="ECO:0000313" key="2">
    <source>
        <dbReference type="EMBL" id="KKN67841.1"/>
    </source>
</evidence>
<feature type="transmembrane region" description="Helical" evidence="1">
    <location>
        <begin position="21"/>
        <end position="39"/>
    </location>
</feature>
<evidence type="ECO:0000256" key="1">
    <source>
        <dbReference type="SAM" id="Phobius"/>
    </source>
</evidence>
<dbReference type="AlphaFoldDB" id="A0A0F9V2X5"/>
<feature type="transmembrane region" description="Helical" evidence="1">
    <location>
        <begin position="109"/>
        <end position="126"/>
    </location>
</feature>
<accession>A0A0F9V2X5</accession>
<gene>
    <name evidence="2" type="ORF">LCGC14_0457210</name>
</gene>
<proteinExistence type="predicted"/>
<keyword evidence="1" id="KW-1133">Transmembrane helix</keyword>
<dbReference type="EMBL" id="LAZR01000464">
    <property type="protein sequence ID" value="KKN67841.1"/>
    <property type="molecule type" value="Genomic_DNA"/>
</dbReference>
<feature type="transmembrane region" description="Helical" evidence="1">
    <location>
        <begin position="79"/>
        <end position="97"/>
    </location>
</feature>
<keyword evidence="1" id="KW-0812">Transmembrane</keyword>
<protein>
    <submittedName>
        <fullName evidence="2">Uncharacterized protein</fullName>
    </submittedName>
</protein>
<feature type="transmembrane region" description="Helical" evidence="1">
    <location>
        <begin position="45"/>
        <end position="67"/>
    </location>
</feature>
<comment type="caution">
    <text evidence="2">The sequence shown here is derived from an EMBL/GenBank/DDBJ whole genome shotgun (WGS) entry which is preliminary data.</text>
</comment>
<feature type="transmembrane region" description="Helical" evidence="1">
    <location>
        <begin position="164"/>
        <end position="182"/>
    </location>
</feature>
<name>A0A0F9V2X5_9ZZZZ</name>
<feature type="transmembrane region" description="Helical" evidence="1">
    <location>
        <begin position="133"/>
        <end position="152"/>
    </location>
</feature>
<reference evidence="2" key="1">
    <citation type="journal article" date="2015" name="Nature">
        <title>Complex archaea that bridge the gap between prokaryotes and eukaryotes.</title>
        <authorList>
            <person name="Spang A."/>
            <person name="Saw J.H."/>
            <person name="Jorgensen S.L."/>
            <person name="Zaremba-Niedzwiedzka K."/>
            <person name="Martijn J."/>
            <person name="Lind A.E."/>
            <person name="van Eijk R."/>
            <person name="Schleper C."/>
            <person name="Guy L."/>
            <person name="Ettema T.J."/>
        </authorList>
    </citation>
    <scope>NUCLEOTIDE SEQUENCE</scope>
</reference>
<keyword evidence="1" id="KW-0472">Membrane</keyword>
<organism evidence="2">
    <name type="scientific">marine sediment metagenome</name>
    <dbReference type="NCBI Taxonomy" id="412755"/>
    <lineage>
        <taxon>unclassified sequences</taxon>
        <taxon>metagenomes</taxon>
        <taxon>ecological metagenomes</taxon>
    </lineage>
</organism>
<sequence>MNDKEPSKLRLSKWVEKYYSKLVLILFFVEWIIIISIWIQDNPFVTVASFFEHFLWLFYMIVIPYYIKSYFNYLKNGNPIYFDFLYIVIIWILARIVDFIDFSYTSYSIIMYLTLNFSFGIVFLSIRVYKIGIGILTGLNITLIVTFFLVPPTEFYNINPWRPVSSFVIFIFNISIWTIRLIKTKKESEFNKNF</sequence>